<comment type="similarity">
    <text evidence="9">Belongs to the aromatic-ring hydroxylase family. KMO subfamily.</text>
</comment>
<dbReference type="PANTHER" id="PTHR46028:SF2">
    <property type="entry name" value="KYNURENINE 3-MONOOXYGENASE"/>
    <property type="match status" value="1"/>
</dbReference>
<dbReference type="PANTHER" id="PTHR46028">
    <property type="entry name" value="KYNURENINE 3-MONOOXYGENASE"/>
    <property type="match status" value="1"/>
</dbReference>
<dbReference type="Gene3D" id="3.50.50.60">
    <property type="entry name" value="FAD/NAD(P)-binding domain"/>
    <property type="match status" value="1"/>
</dbReference>
<dbReference type="Proteomes" id="UP000261082">
    <property type="component" value="Unassembled WGS sequence"/>
</dbReference>
<keyword evidence="12" id="KW-1185">Reference proteome</keyword>
<dbReference type="GO" id="GO:0070189">
    <property type="term" value="P:kynurenine metabolic process"/>
    <property type="evidence" value="ECO:0007669"/>
    <property type="project" value="TreeGrafter"/>
</dbReference>
<protein>
    <recommendedName>
        <fullName evidence="9">Kynurenine 3-monooxygenase</fullName>
        <ecNumber evidence="9">1.14.13.9</ecNumber>
    </recommendedName>
    <alternativeName>
        <fullName evidence="9">Kynurenine 3-hydroxylase</fullName>
    </alternativeName>
</protein>
<dbReference type="HAMAP" id="MF_01971">
    <property type="entry name" value="Kynurenine_monooxygenase"/>
    <property type="match status" value="1"/>
</dbReference>
<dbReference type="GO" id="GO:0009435">
    <property type="term" value="P:NAD+ biosynthetic process"/>
    <property type="evidence" value="ECO:0007669"/>
    <property type="project" value="UniProtKB-UniPathway"/>
</dbReference>
<dbReference type="RefSeq" id="WP_117158929.1">
    <property type="nucleotide sequence ID" value="NZ_QVID01000001.1"/>
</dbReference>
<sequence length="473" mass="53585">MNTKDNILVIGAGLCGSLLSLRLAQRGYQVTLVEKRPDLRKTTQDAGRSINLALSDRGLKGLRLAGVEEDAKKLCIPMNGRMIHDRQSNTFLSKYSGRKNEYINSVSRPGLNKLLLDAAEAMPNVKIIFNHGCKTVDLPNASATFKNYETNEEVTLSGDILLGTDGAGSAVRKNMFLHKKFLFSFSQDWLTHGYKELEIPAKKDGGYRTYTNALHIWPRGEDMLIALPNLDGSFTVTLFLPYKNSDYCFENLNTPERVTEYFEKEFPDALELMPNLAEEFFNNPTGPLGTIKCSPWSTYGKTLLLGDAAHAIVPFYGQGMNASFEDVVVFDEILEKYESNLTDGTLHWETIFQEYEVNRKKDTDAIADLAVDNFHEMKEHTASPLFQRKRKLETAFEAEFPQEYYSKYSLVTFNEHITYDEALRKGRAQDKAILNLLDDGKLPDSLSLQEKLKLVKRETKEIMHDDAVVKNLK</sequence>
<evidence type="ECO:0000256" key="9">
    <source>
        <dbReference type="HAMAP-Rule" id="MF_01971"/>
    </source>
</evidence>
<feature type="domain" description="FAD-binding" evidence="10">
    <location>
        <begin position="7"/>
        <end position="175"/>
    </location>
</feature>
<keyword evidence="7 9" id="KW-0503">Monooxygenase</keyword>
<evidence type="ECO:0000256" key="6">
    <source>
        <dbReference type="ARBA" id="ARBA00023002"/>
    </source>
</evidence>
<comment type="cofactor">
    <cofactor evidence="1 9">
        <name>FAD</name>
        <dbReference type="ChEBI" id="CHEBI:57692"/>
    </cofactor>
</comment>
<keyword evidence="3 9" id="KW-0662">Pyridine nucleotide biosynthesis</keyword>
<keyword evidence="2 9" id="KW-0285">Flavoprotein</keyword>
<reference evidence="11 12" key="1">
    <citation type="journal article" date="2007" name="Int. J. Syst. Evol. Microbiol.">
        <title>Marixanthomonas ophiurae gen. nov., sp. nov., a marine bacterium of the family Flavobacteriaceae isolated from a deep-sea brittle star.</title>
        <authorList>
            <person name="Romanenko L.A."/>
            <person name="Uchino M."/>
            <person name="Frolova G.M."/>
            <person name="Mikhailov V.V."/>
        </authorList>
    </citation>
    <scope>NUCLEOTIDE SEQUENCE [LARGE SCALE GENOMIC DNA]</scope>
    <source>
        <strain evidence="11 12">KMM 3046</strain>
    </source>
</reference>
<evidence type="ECO:0000256" key="5">
    <source>
        <dbReference type="ARBA" id="ARBA00022857"/>
    </source>
</evidence>
<evidence type="ECO:0000256" key="7">
    <source>
        <dbReference type="ARBA" id="ARBA00023033"/>
    </source>
</evidence>
<feature type="domain" description="FAD-binding" evidence="10">
    <location>
        <begin position="299"/>
        <end position="329"/>
    </location>
</feature>
<evidence type="ECO:0000256" key="1">
    <source>
        <dbReference type="ARBA" id="ARBA00001974"/>
    </source>
</evidence>
<evidence type="ECO:0000256" key="4">
    <source>
        <dbReference type="ARBA" id="ARBA00022827"/>
    </source>
</evidence>
<dbReference type="EC" id="1.14.13.9" evidence="9"/>
<dbReference type="InterPro" id="IPR002938">
    <property type="entry name" value="FAD-bd"/>
</dbReference>
<accession>A0A3E1QCK4</accession>
<name>A0A3E1QCK4_9FLAO</name>
<proteinExistence type="inferred from homology"/>
<evidence type="ECO:0000259" key="10">
    <source>
        <dbReference type="Pfam" id="PF01494"/>
    </source>
</evidence>
<keyword evidence="5 9" id="KW-0521">NADP</keyword>
<dbReference type="GO" id="GO:0019805">
    <property type="term" value="P:quinolinate biosynthetic process"/>
    <property type="evidence" value="ECO:0007669"/>
    <property type="project" value="UniProtKB-UniRule"/>
</dbReference>
<evidence type="ECO:0000313" key="12">
    <source>
        <dbReference type="Proteomes" id="UP000261082"/>
    </source>
</evidence>
<dbReference type="UniPathway" id="UPA00253">
    <property type="reaction ID" value="UER00328"/>
</dbReference>
<dbReference type="EMBL" id="QVID01000001">
    <property type="protein sequence ID" value="RFN59868.1"/>
    <property type="molecule type" value="Genomic_DNA"/>
</dbReference>
<dbReference type="InterPro" id="IPR027545">
    <property type="entry name" value="Kynurenine_monooxygenase"/>
</dbReference>
<dbReference type="GO" id="GO:0004502">
    <property type="term" value="F:kynurenine 3-monooxygenase activity"/>
    <property type="evidence" value="ECO:0007669"/>
    <property type="project" value="UniProtKB-UniRule"/>
</dbReference>
<comment type="pathway">
    <text evidence="9">Cofactor biosynthesis; NAD(+) biosynthesis; quinolinate from L-kynurenine: step 1/3.</text>
</comment>
<comment type="catalytic activity">
    <reaction evidence="8 9">
        <text>L-kynurenine + NADPH + O2 + H(+) = 3-hydroxy-L-kynurenine + NADP(+) + H2O</text>
        <dbReference type="Rhea" id="RHEA:20545"/>
        <dbReference type="ChEBI" id="CHEBI:15377"/>
        <dbReference type="ChEBI" id="CHEBI:15378"/>
        <dbReference type="ChEBI" id="CHEBI:15379"/>
        <dbReference type="ChEBI" id="CHEBI:57783"/>
        <dbReference type="ChEBI" id="CHEBI:57959"/>
        <dbReference type="ChEBI" id="CHEBI:58125"/>
        <dbReference type="ChEBI" id="CHEBI:58349"/>
        <dbReference type="EC" id="1.14.13.9"/>
    </reaction>
</comment>
<evidence type="ECO:0000256" key="8">
    <source>
        <dbReference type="ARBA" id="ARBA00047818"/>
    </source>
</evidence>
<dbReference type="GO" id="GO:0043420">
    <property type="term" value="P:anthranilate metabolic process"/>
    <property type="evidence" value="ECO:0007669"/>
    <property type="project" value="UniProtKB-UniRule"/>
</dbReference>
<dbReference type="FunFam" id="3.50.50.60:FF:000185">
    <property type="entry name" value="Kynurenine 3-monooxygenase"/>
    <property type="match status" value="1"/>
</dbReference>
<comment type="function">
    <text evidence="9">Catalyzes the hydroxylation of L-kynurenine (L-Kyn) to form 3-hydroxy-L-kynurenine (L-3OHKyn). Required for synthesis of quinolinic acid.</text>
</comment>
<dbReference type="Pfam" id="PF01494">
    <property type="entry name" value="FAD_binding_3"/>
    <property type="match status" value="2"/>
</dbReference>
<dbReference type="GO" id="GO:0006569">
    <property type="term" value="P:L-tryptophan catabolic process"/>
    <property type="evidence" value="ECO:0007669"/>
    <property type="project" value="UniProtKB-UniRule"/>
</dbReference>
<gene>
    <name evidence="9" type="primary">kmo</name>
    <name evidence="11" type="ORF">DZ858_07420</name>
</gene>
<dbReference type="InterPro" id="IPR036188">
    <property type="entry name" value="FAD/NAD-bd_sf"/>
</dbReference>
<evidence type="ECO:0000256" key="3">
    <source>
        <dbReference type="ARBA" id="ARBA00022642"/>
    </source>
</evidence>
<comment type="caution">
    <text evidence="11">The sequence shown here is derived from an EMBL/GenBank/DDBJ whole genome shotgun (WGS) entry which is preliminary data.</text>
</comment>
<dbReference type="PRINTS" id="PR00420">
    <property type="entry name" value="RNGMNOXGNASE"/>
</dbReference>
<dbReference type="SUPFAM" id="SSF51905">
    <property type="entry name" value="FAD/NAD(P)-binding domain"/>
    <property type="match status" value="1"/>
</dbReference>
<dbReference type="OrthoDB" id="9766816at2"/>
<keyword evidence="6 9" id="KW-0560">Oxidoreductase</keyword>
<evidence type="ECO:0000256" key="2">
    <source>
        <dbReference type="ARBA" id="ARBA00022630"/>
    </source>
</evidence>
<organism evidence="11 12">
    <name type="scientific">Marixanthomonas ophiurae</name>
    <dbReference type="NCBI Taxonomy" id="387659"/>
    <lineage>
        <taxon>Bacteria</taxon>
        <taxon>Pseudomonadati</taxon>
        <taxon>Bacteroidota</taxon>
        <taxon>Flavobacteriia</taxon>
        <taxon>Flavobacteriales</taxon>
        <taxon>Flavobacteriaceae</taxon>
        <taxon>Marixanthomonas</taxon>
    </lineage>
</organism>
<dbReference type="AlphaFoldDB" id="A0A3E1QCK4"/>
<keyword evidence="4 9" id="KW-0274">FAD</keyword>
<evidence type="ECO:0000313" key="11">
    <source>
        <dbReference type="EMBL" id="RFN59868.1"/>
    </source>
</evidence>
<dbReference type="GO" id="GO:0071949">
    <property type="term" value="F:FAD binding"/>
    <property type="evidence" value="ECO:0007669"/>
    <property type="project" value="InterPro"/>
</dbReference>